<dbReference type="Proteomes" id="UP001596523">
    <property type="component" value="Unassembled WGS sequence"/>
</dbReference>
<proteinExistence type="predicted"/>
<dbReference type="InterPro" id="IPR029058">
    <property type="entry name" value="AB_hydrolase_fold"/>
</dbReference>
<keyword evidence="3" id="KW-1185">Reference proteome</keyword>
<dbReference type="PANTHER" id="PTHR48098:SF1">
    <property type="entry name" value="DIACYLGLYCEROL ACYLTRANSFERASE_MYCOLYLTRANSFERASE AG85A"/>
    <property type="match status" value="1"/>
</dbReference>
<reference evidence="3" key="1">
    <citation type="journal article" date="2019" name="Int. J. Syst. Evol. Microbiol.">
        <title>The Global Catalogue of Microorganisms (GCM) 10K type strain sequencing project: providing services to taxonomists for standard genome sequencing and annotation.</title>
        <authorList>
            <consortium name="The Broad Institute Genomics Platform"/>
            <consortium name="The Broad Institute Genome Sequencing Center for Infectious Disease"/>
            <person name="Wu L."/>
            <person name="Ma J."/>
        </authorList>
    </citation>
    <scope>NUCLEOTIDE SEQUENCE [LARGE SCALE GENOMIC DNA]</scope>
    <source>
        <strain evidence="3">SYNS20</strain>
    </source>
</reference>
<evidence type="ECO:0000256" key="1">
    <source>
        <dbReference type="SAM" id="Phobius"/>
    </source>
</evidence>
<keyword evidence="1" id="KW-1133">Transmembrane helix</keyword>
<feature type="transmembrane region" description="Helical" evidence="1">
    <location>
        <begin position="7"/>
        <end position="27"/>
    </location>
</feature>
<name>A0ABW2JYA7_9ACTN</name>
<accession>A0ABW2JYA7</accession>
<comment type="caution">
    <text evidence="2">The sequence shown here is derived from an EMBL/GenBank/DDBJ whole genome shotgun (WGS) entry which is preliminary data.</text>
</comment>
<dbReference type="GO" id="GO:0016787">
    <property type="term" value="F:hydrolase activity"/>
    <property type="evidence" value="ECO:0007669"/>
    <property type="project" value="UniProtKB-KW"/>
</dbReference>
<keyword evidence="1" id="KW-0472">Membrane</keyword>
<dbReference type="EMBL" id="JBHTCF010000035">
    <property type="protein sequence ID" value="MFC7310503.1"/>
    <property type="molecule type" value="Genomic_DNA"/>
</dbReference>
<gene>
    <name evidence="2" type="ORF">ACFQVC_40610</name>
</gene>
<keyword evidence="2" id="KW-0378">Hydrolase</keyword>
<evidence type="ECO:0000313" key="3">
    <source>
        <dbReference type="Proteomes" id="UP001596523"/>
    </source>
</evidence>
<evidence type="ECO:0000313" key="2">
    <source>
        <dbReference type="EMBL" id="MFC7310503.1"/>
    </source>
</evidence>
<dbReference type="InterPro" id="IPR000801">
    <property type="entry name" value="Esterase-like"/>
</dbReference>
<sequence length="375" mass="41358">MGLTSKKLLLLAVVAAIVLFVLTMWLWPRFARQSVRAWLGRLLLLVLTQFAVLSVVLLYANDKFEFYASWDDLFGTEKGEGVVQELGPGGQPVQRTGSEPLKAPGGQAAASAGRLESVRITGATTKIAANAKVFLPPQYFQKEYAKRDFPVVLALTGYPGTVDGMINTLGFAESAREKARQKKMPPTIMVFIRSAATPPRDTECVNVPGGPQVESFFAKDLPKAISSEYRVRTGAAHWAVTGYSTGGYCALMLPMKHPDAFTAGAALSPYFKPKTDDTTGDLFHGDKKLEQSYDLMWRLDHEPQPPVSLLVTSSKKGEYDYGNTVKFLSKTKEPMRMARMFLDEGGHNFNTWQREVPGVVQWLGDKLKPGWAEKA</sequence>
<feature type="transmembrane region" description="Helical" evidence="1">
    <location>
        <begin position="39"/>
        <end position="60"/>
    </location>
</feature>
<keyword evidence="1" id="KW-0812">Transmembrane</keyword>
<dbReference type="Gene3D" id="3.40.50.1820">
    <property type="entry name" value="alpha/beta hydrolase"/>
    <property type="match status" value="1"/>
</dbReference>
<protein>
    <submittedName>
        <fullName evidence="2">Alpha/beta hydrolase</fullName>
    </submittedName>
</protein>
<organism evidence="2 3">
    <name type="scientific">Streptomyces monticola</name>
    <dbReference type="NCBI Taxonomy" id="2666263"/>
    <lineage>
        <taxon>Bacteria</taxon>
        <taxon>Bacillati</taxon>
        <taxon>Actinomycetota</taxon>
        <taxon>Actinomycetes</taxon>
        <taxon>Kitasatosporales</taxon>
        <taxon>Streptomycetaceae</taxon>
        <taxon>Streptomyces</taxon>
    </lineage>
</organism>
<dbReference type="PANTHER" id="PTHR48098">
    <property type="entry name" value="ENTEROCHELIN ESTERASE-RELATED"/>
    <property type="match status" value="1"/>
</dbReference>
<dbReference type="RefSeq" id="WP_381841152.1">
    <property type="nucleotide sequence ID" value="NZ_JBHTCF010000035.1"/>
</dbReference>
<dbReference type="SUPFAM" id="SSF53474">
    <property type="entry name" value="alpha/beta-Hydrolases"/>
    <property type="match status" value="1"/>
</dbReference>
<dbReference type="Pfam" id="PF00756">
    <property type="entry name" value="Esterase"/>
    <property type="match status" value="1"/>
</dbReference>
<dbReference type="InterPro" id="IPR050583">
    <property type="entry name" value="Mycobacterial_A85_antigen"/>
</dbReference>